<keyword evidence="3" id="KW-1185">Reference proteome</keyword>
<evidence type="ECO:0008006" key="4">
    <source>
        <dbReference type="Google" id="ProtNLM"/>
    </source>
</evidence>
<dbReference type="Proteomes" id="UP000612282">
    <property type="component" value="Unassembled WGS sequence"/>
</dbReference>
<dbReference type="InterPro" id="IPR011659">
    <property type="entry name" value="WD40"/>
</dbReference>
<dbReference type="PANTHER" id="PTHR36842">
    <property type="entry name" value="PROTEIN TOLB HOMOLOG"/>
    <property type="match status" value="1"/>
</dbReference>
<organism evidence="2 3">
    <name type="scientific">Actinoplanes couchii</name>
    <dbReference type="NCBI Taxonomy" id="403638"/>
    <lineage>
        <taxon>Bacteria</taxon>
        <taxon>Bacillati</taxon>
        <taxon>Actinomycetota</taxon>
        <taxon>Actinomycetes</taxon>
        <taxon>Micromonosporales</taxon>
        <taxon>Micromonosporaceae</taxon>
        <taxon>Actinoplanes</taxon>
    </lineage>
</organism>
<sequence>MAYARKLADGQQCRVSTYDIVERTSTVVHTSSAVLFEAPNWTRDGQLVLNGDGLLWTMAADGSSPPRAVPFIGLPELNNDHVLAPDSSSIYLSANDGHLYRGRLSGGPVTRITTDDRMHFLHGISPDGSTLAYVGIVNEQWDSGTLWTIGADGGKSTPLTTGDGPDDGPEYSADGTWIYFNTERFSGEAQIARIRPNGGGMEQLTFDDRVNWFPHPSPVGDHAVYLSYPPGTEGHPADLPVELRLVTDGEWKSAQPAVFLTGGQGTINVNSWSPDGRHFAYVDYLTPADALSEW</sequence>
<dbReference type="Gene3D" id="2.120.10.30">
    <property type="entry name" value="TolB, C-terminal domain"/>
    <property type="match status" value="1"/>
</dbReference>
<dbReference type="InterPro" id="IPR011042">
    <property type="entry name" value="6-blade_b-propeller_TolB-like"/>
</dbReference>
<comment type="similarity">
    <text evidence="1">Belongs to the TolB family.</text>
</comment>
<evidence type="ECO:0000256" key="1">
    <source>
        <dbReference type="ARBA" id="ARBA00009820"/>
    </source>
</evidence>
<dbReference type="PANTHER" id="PTHR36842:SF1">
    <property type="entry name" value="PROTEIN TOLB"/>
    <property type="match status" value="1"/>
</dbReference>
<dbReference type="Pfam" id="PF07676">
    <property type="entry name" value="PD40"/>
    <property type="match status" value="2"/>
</dbReference>
<evidence type="ECO:0000313" key="2">
    <source>
        <dbReference type="EMBL" id="GID60029.1"/>
    </source>
</evidence>
<comment type="caution">
    <text evidence="2">The sequence shown here is derived from an EMBL/GenBank/DDBJ whole genome shotgun (WGS) entry which is preliminary data.</text>
</comment>
<evidence type="ECO:0000313" key="3">
    <source>
        <dbReference type="Proteomes" id="UP000612282"/>
    </source>
</evidence>
<reference evidence="2 3" key="1">
    <citation type="submission" date="2021-01" db="EMBL/GenBank/DDBJ databases">
        <title>Whole genome shotgun sequence of Actinoplanes couchii NBRC 106145.</title>
        <authorList>
            <person name="Komaki H."/>
            <person name="Tamura T."/>
        </authorList>
    </citation>
    <scope>NUCLEOTIDE SEQUENCE [LARGE SCALE GENOMIC DNA]</scope>
    <source>
        <strain evidence="2 3">NBRC 106145</strain>
    </source>
</reference>
<dbReference type="SUPFAM" id="SSF69304">
    <property type="entry name" value="Tricorn protease N-terminal domain"/>
    <property type="match status" value="1"/>
</dbReference>
<proteinExistence type="inferred from homology"/>
<gene>
    <name evidence="2" type="ORF">Aco03nite_084330</name>
</gene>
<dbReference type="EMBL" id="BOMG01000103">
    <property type="protein sequence ID" value="GID60029.1"/>
    <property type="molecule type" value="Genomic_DNA"/>
</dbReference>
<dbReference type="RefSeq" id="WP_203806646.1">
    <property type="nucleotide sequence ID" value="NZ_BAAAQE010000046.1"/>
</dbReference>
<accession>A0ABQ3XNE4</accession>
<name>A0ABQ3XNE4_9ACTN</name>
<protein>
    <recommendedName>
        <fullName evidence="4">Biopolymer transporter Tol</fullName>
    </recommendedName>
</protein>